<feature type="compositionally biased region" description="Polar residues" evidence="5">
    <location>
        <begin position="1179"/>
        <end position="1197"/>
    </location>
</feature>
<feature type="compositionally biased region" description="Basic and acidic residues" evidence="5">
    <location>
        <begin position="1242"/>
        <end position="1258"/>
    </location>
</feature>
<feature type="region of interest" description="Disordered" evidence="5">
    <location>
        <begin position="1177"/>
        <end position="1321"/>
    </location>
</feature>
<sequence>SCVSTASMKVKNMKKLTFPRGHFPRLAECAHFHYETVDFGNVQLAFAEGQSEGPKTGLDSKELVFLVQITCQGKNWLVKRSYEDFRVLDKHLHLCIYDRRYSELTELPRYDTIKDTVESVTKMLATYLSRFSAIADNKINCGPVLTWMEIDNKGNHLLVSEEASINVPAIAAAHVTKRYTAQATDELTFEVGDIVSVIDMPPKEDTGWWRGKHGFQVGFFPCDCVELINDKIPPSVQSSVPKPGTLIFFSKTVSVPDNLFKTGSSDTSGIHLNLCKKHGKLVTFLRTFMKSRPPPQKLRQRGILKERVFGCDLGEHLHNSGHEVPQVVKSCAEFIEKNGVVDGIYRLSGISSNIQKLRHEFDSEQVPDLTKDAFRQDIHSVGSLCKLYFRELPNPLLTYQLYDRFSEAVSAATDEERLVKIHNVIQQLPPPHYRTLEFLMRHLSHLATFSSLTNMHTKNLAIVWAPNLLRSRQIESACFSGTAAFMEVRIQSVVVEFILNNTEALFSPKLNAIIRESTVICIYGDYIEVGEGPGALLGKFHTVIELPLDSIKRIPTKAKKSPVGNWLSFFHLGKSHSVSKRKLKRHPSEPNEIKSIALPGGRGDSGTLRSTKSEESLTSLHNVDGEPPSYRPLRPRSTSEAISSVSKDDLRIGRSKDDLSAHTVRTAAYITSPHQEDDLDLCPPAAGISSLDFDPMSFQCSPPLATPGQQPKNGNKWRKSAGCSSESEPISSPNNNISYSQSPDISPVLGKGGKKESLCNFTPNVSPLGSGSLDEGSGEMRDRREEKEPQLRDMRHDDTQAEPTYQSVGVSTPTQPVCSPHSPSTSPVYVNTDSINVFNFRAVLAETSMPASIEEVLPRPLQLSSAHHYSTEEERPLGLVDDVYSNHHHHHHSRPIQSGRMPAPHCPHPDALPLHLSGPKSIYRQASDSHYSTLGLRLPLSPQTRRYHRDEHLISGCHRQQGQWRRSEDRIIGHPAIRRARSFHAPQISHYELAETEVLPPDTMFYVEQTSSPETPYQRLIQTGFHPQFESSRADYRYNPYSDMNPADDSRYYVEPCRQSGIRHSQSYTLHSSRESGQSDYYNYTPHCVPPVNRELYIESRDTVVYEARDADIFERVVYQPCKQESKSRRKNTCPAASPHESPVSPTGFRGREIMHTRSKSDPGNACILSAGRTETGVVISSPTSPRSQQAEAQVTRQRCGHRSGAEAGPSKRIQIKESSPQQPQLRKVPSLPERGCPNLKNIEHNDRSHTRGHDQDRLMLTNTSYSGVLKPGILRRPGRSQSTRENRHYHHYHTKSPLDPEHLGSFSTQPTRRTQSTKVRPTKYDHMEGYYAAPRLKPARSGKAMAGYLPGQGCMSPHGQRLLSKALGREAFYHAALRSEGGVYE</sequence>
<dbReference type="GO" id="GO:0015629">
    <property type="term" value="C:actin cytoskeleton"/>
    <property type="evidence" value="ECO:0007669"/>
    <property type="project" value="TreeGrafter"/>
</dbReference>
<evidence type="ECO:0000256" key="5">
    <source>
        <dbReference type="SAM" id="MobiDB-lite"/>
    </source>
</evidence>
<dbReference type="SUPFAM" id="SSF64268">
    <property type="entry name" value="PX domain"/>
    <property type="match status" value="1"/>
</dbReference>
<feature type="region of interest" description="Disordered" evidence="5">
    <location>
        <begin position="578"/>
        <end position="648"/>
    </location>
</feature>
<dbReference type="PANTHER" id="PTHR15729:SF13">
    <property type="entry name" value="RHO GTPASE-ACTIVATING PROTEIN 32"/>
    <property type="match status" value="1"/>
</dbReference>
<feature type="compositionally biased region" description="Polar residues" evidence="5">
    <location>
        <begin position="1306"/>
        <end position="1320"/>
    </location>
</feature>
<dbReference type="InterPro" id="IPR001452">
    <property type="entry name" value="SH3_domain"/>
</dbReference>
<dbReference type="Pfam" id="PF14604">
    <property type="entry name" value="SH3_9"/>
    <property type="match status" value="1"/>
</dbReference>
<reference evidence="8" key="2">
    <citation type="submission" date="2025-08" db="UniProtKB">
        <authorList>
            <consortium name="Ensembl"/>
        </authorList>
    </citation>
    <scope>IDENTIFICATION</scope>
</reference>
<comment type="similarity">
    <text evidence="1">Belongs to the PX domain-containing GAP family.</text>
</comment>
<feature type="compositionally biased region" description="Polar residues" evidence="5">
    <location>
        <begin position="636"/>
        <end position="645"/>
    </location>
</feature>
<dbReference type="CDD" id="cd11835">
    <property type="entry name" value="SH3_ARHGAP32_33"/>
    <property type="match status" value="1"/>
</dbReference>
<feature type="domain" description="SH3" evidence="6">
    <location>
        <begin position="168"/>
        <end position="230"/>
    </location>
</feature>
<dbReference type="Gene3D" id="3.30.1520.10">
    <property type="entry name" value="Phox-like domain"/>
    <property type="match status" value="1"/>
</dbReference>
<evidence type="ECO:0000256" key="1">
    <source>
        <dbReference type="ARBA" id="ARBA00008795"/>
    </source>
</evidence>
<dbReference type="GO" id="GO:0005938">
    <property type="term" value="C:cell cortex"/>
    <property type="evidence" value="ECO:0007669"/>
    <property type="project" value="TreeGrafter"/>
</dbReference>
<keyword evidence="2 4" id="KW-0728">SH3 domain</keyword>
<dbReference type="Gene3D" id="2.30.30.40">
    <property type="entry name" value="SH3 Domains"/>
    <property type="match status" value="1"/>
</dbReference>
<proteinExistence type="inferred from homology"/>
<evidence type="ECO:0000256" key="3">
    <source>
        <dbReference type="ARBA" id="ARBA00022468"/>
    </source>
</evidence>
<evidence type="ECO:0000259" key="7">
    <source>
        <dbReference type="PROSITE" id="PS50238"/>
    </source>
</evidence>
<organism evidence="8 9">
    <name type="scientific">Sphaeramia orbicularis</name>
    <name type="common">orbiculate cardinalfish</name>
    <dbReference type="NCBI Taxonomy" id="375764"/>
    <lineage>
        <taxon>Eukaryota</taxon>
        <taxon>Metazoa</taxon>
        <taxon>Chordata</taxon>
        <taxon>Craniata</taxon>
        <taxon>Vertebrata</taxon>
        <taxon>Euteleostomi</taxon>
        <taxon>Actinopterygii</taxon>
        <taxon>Neopterygii</taxon>
        <taxon>Teleostei</taxon>
        <taxon>Neoteleostei</taxon>
        <taxon>Acanthomorphata</taxon>
        <taxon>Gobiaria</taxon>
        <taxon>Kurtiformes</taxon>
        <taxon>Apogonoidei</taxon>
        <taxon>Apogonidae</taxon>
        <taxon>Apogoninae</taxon>
        <taxon>Sphaeramia</taxon>
    </lineage>
</organism>
<protein>
    <submittedName>
        <fullName evidence="8">Rho GTPase activating protein 32a</fullName>
    </submittedName>
</protein>
<feature type="domain" description="Rho-GAP" evidence="7">
    <location>
        <begin position="311"/>
        <end position="506"/>
    </location>
</feature>
<keyword evidence="3" id="KW-0343">GTPase activation</keyword>
<dbReference type="PANTHER" id="PTHR15729">
    <property type="entry name" value="CDC42 GTPASE-ACTIVATING PROTEIN"/>
    <property type="match status" value="1"/>
</dbReference>
<dbReference type="GO" id="GO:0007264">
    <property type="term" value="P:small GTPase-mediated signal transduction"/>
    <property type="evidence" value="ECO:0007669"/>
    <property type="project" value="TreeGrafter"/>
</dbReference>
<keyword evidence="9" id="KW-1185">Reference proteome</keyword>
<feature type="region of interest" description="Disordered" evidence="5">
    <location>
        <begin position="699"/>
        <end position="826"/>
    </location>
</feature>
<dbReference type="GO" id="GO:0035091">
    <property type="term" value="F:phosphatidylinositol binding"/>
    <property type="evidence" value="ECO:0007669"/>
    <property type="project" value="InterPro"/>
</dbReference>
<dbReference type="InParanoid" id="A0A672ZFX1"/>
<accession>A0A672ZFX1</accession>
<evidence type="ECO:0000259" key="6">
    <source>
        <dbReference type="PROSITE" id="PS50002"/>
    </source>
</evidence>
<dbReference type="SMART" id="SM00326">
    <property type="entry name" value="SH3"/>
    <property type="match status" value="1"/>
</dbReference>
<feature type="compositionally biased region" description="Basic and acidic residues" evidence="5">
    <location>
        <begin position="778"/>
        <end position="799"/>
    </location>
</feature>
<feature type="compositionally biased region" description="Low complexity" evidence="5">
    <location>
        <begin position="766"/>
        <end position="775"/>
    </location>
</feature>
<dbReference type="PROSITE" id="PS50238">
    <property type="entry name" value="RHOGAP"/>
    <property type="match status" value="1"/>
</dbReference>
<dbReference type="InterPro" id="IPR051576">
    <property type="entry name" value="PX-Rho_GAP"/>
</dbReference>
<feature type="compositionally biased region" description="Low complexity" evidence="5">
    <location>
        <begin position="724"/>
        <end position="743"/>
    </location>
</feature>
<feature type="region of interest" description="Disordered" evidence="5">
    <location>
        <begin position="1125"/>
        <end position="1150"/>
    </location>
</feature>
<gene>
    <name evidence="8" type="primary">arhgap32a</name>
</gene>
<reference evidence="8" key="3">
    <citation type="submission" date="2025-09" db="UniProtKB">
        <authorList>
            <consortium name="Ensembl"/>
        </authorList>
    </citation>
    <scope>IDENTIFICATION</scope>
</reference>
<reference evidence="8" key="1">
    <citation type="submission" date="2019-06" db="EMBL/GenBank/DDBJ databases">
        <authorList>
            <consortium name="Wellcome Sanger Institute Data Sharing"/>
        </authorList>
    </citation>
    <scope>NUCLEOTIDE SEQUENCE [LARGE SCALE GENOMIC DNA]</scope>
</reference>
<dbReference type="FunFam" id="1.10.555.10:FF:000002">
    <property type="entry name" value="rho GTPase-activating protein 32 isoform X1"/>
    <property type="match status" value="1"/>
</dbReference>
<dbReference type="Proteomes" id="UP000472271">
    <property type="component" value="Chromosome 13"/>
</dbReference>
<feature type="compositionally biased region" description="Polar residues" evidence="5">
    <location>
        <begin position="801"/>
        <end position="826"/>
    </location>
</feature>
<evidence type="ECO:0000256" key="2">
    <source>
        <dbReference type="ARBA" id="ARBA00022443"/>
    </source>
</evidence>
<dbReference type="Pfam" id="PF00620">
    <property type="entry name" value="RhoGAP"/>
    <property type="match status" value="1"/>
</dbReference>
<dbReference type="GO" id="GO:0005794">
    <property type="term" value="C:Golgi apparatus"/>
    <property type="evidence" value="ECO:0007669"/>
    <property type="project" value="TreeGrafter"/>
</dbReference>
<dbReference type="SUPFAM" id="SSF50044">
    <property type="entry name" value="SH3-domain"/>
    <property type="match status" value="1"/>
</dbReference>
<evidence type="ECO:0000313" key="8">
    <source>
        <dbReference type="Ensembl" id="ENSSORP00005015719.1"/>
    </source>
</evidence>
<dbReference type="FunFam" id="2.30.30.40:FF:000030">
    <property type="entry name" value="rho GTPase-activating protein 32 isoform X2"/>
    <property type="match status" value="1"/>
</dbReference>
<dbReference type="CDD" id="cd04384">
    <property type="entry name" value="RhoGAP_CdGAP"/>
    <property type="match status" value="1"/>
</dbReference>
<dbReference type="Gene3D" id="1.10.555.10">
    <property type="entry name" value="Rho GTPase activation protein"/>
    <property type="match status" value="1"/>
</dbReference>
<dbReference type="GO" id="GO:0001650">
    <property type="term" value="C:fibrillar center"/>
    <property type="evidence" value="ECO:0007669"/>
    <property type="project" value="TreeGrafter"/>
</dbReference>
<dbReference type="GO" id="GO:0005096">
    <property type="term" value="F:GTPase activator activity"/>
    <property type="evidence" value="ECO:0007669"/>
    <property type="project" value="UniProtKB-KW"/>
</dbReference>
<dbReference type="SUPFAM" id="SSF48350">
    <property type="entry name" value="GTPase activation domain, GAP"/>
    <property type="match status" value="1"/>
</dbReference>
<dbReference type="PROSITE" id="PS50002">
    <property type="entry name" value="SH3"/>
    <property type="match status" value="1"/>
</dbReference>
<dbReference type="InterPro" id="IPR036028">
    <property type="entry name" value="SH3-like_dom_sf"/>
</dbReference>
<dbReference type="GO" id="GO:0005654">
    <property type="term" value="C:nucleoplasm"/>
    <property type="evidence" value="ECO:0007669"/>
    <property type="project" value="TreeGrafter"/>
</dbReference>
<dbReference type="InterPro" id="IPR008936">
    <property type="entry name" value="Rho_GTPase_activation_prot"/>
</dbReference>
<dbReference type="InterPro" id="IPR036871">
    <property type="entry name" value="PX_dom_sf"/>
</dbReference>
<dbReference type="Ensembl" id="ENSSORT00005016213.1">
    <property type="protein sequence ID" value="ENSSORP00005015719.1"/>
    <property type="gene ID" value="ENSSORG00005007967.1"/>
</dbReference>
<dbReference type="InterPro" id="IPR000198">
    <property type="entry name" value="RhoGAP_dom"/>
</dbReference>
<name>A0A672ZFX1_9TELE</name>
<dbReference type="SMART" id="SM00324">
    <property type="entry name" value="RhoGAP"/>
    <property type="match status" value="1"/>
</dbReference>
<evidence type="ECO:0000313" key="9">
    <source>
        <dbReference type="Proteomes" id="UP000472271"/>
    </source>
</evidence>
<evidence type="ECO:0000256" key="4">
    <source>
        <dbReference type="PROSITE-ProRule" id="PRU00192"/>
    </source>
</evidence>